<dbReference type="InterPro" id="IPR029063">
    <property type="entry name" value="SAM-dependent_MTases_sf"/>
</dbReference>
<dbReference type="GO" id="GO:0003746">
    <property type="term" value="F:translation elongation factor activity"/>
    <property type="evidence" value="ECO:0007669"/>
    <property type="project" value="UniProtKB-KW"/>
</dbReference>
<keyword evidence="10" id="KW-1185">Reference proteome</keyword>
<dbReference type="InterPro" id="IPR025804">
    <property type="entry name" value="Pox/kineto_cap_MeTfrase"/>
</dbReference>
<evidence type="ECO:0000313" key="10">
    <source>
        <dbReference type="Proteomes" id="UP000195570"/>
    </source>
</evidence>
<evidence type="ECO:0000256" key="2">
    <source>
        <dbReference type="ARBA" id="ARBA00011923"/>
    </source>
</evidence>
<comment type="subunit">
    <text evidence="7">Interacts with poly(A) polymerase catalytic subunit OPG063. Interacts with OPG109 and OPG123; these interactions might help linking transcription to capping and polyadenylation.</text>
</comment>
<evidence type="ECO:0000313" key="9">
    <source>
        <dbReference type="EMBL" id="SCU72892.1"/>
    </source>
</evidence>
<dbReference type="GO" id="GO:0006370">
    <property type="term" value="P:7-methylguanosine mRNA capping"/>
    <property type="evidence" value="ECO:0007669"/>
    <property type="project" value="InterPro"/>
</dbReference>
<dbReference type="AlphaFoldDB" id="A0A1G4IK08"/>
<dbReference type="InterPro" id="IPR000176">
    <property type="entry name" value="mRNA_MeTrfase-like"/>
</dbReference>
<evidence type="ECO:0000256" key="1">
    <source>
        <dbReference type="ARBA" id="ARBA00004328"/>
    </source>
</evidence>
<keyword evidence="5" id="KW-0648">Protein biosynthesis</keyword>
<feature type="region of interest" description="Disordered" evidence="8">
    <location>
        <begin position="427"/>
        <end position="466"/>
    </location>
</feature>
<evidence type="ECO:0000256" key="4">
    <source>
        <dbReference type="ARBA" id="ARBA00022768"/>
    </source>
</evidence>
<accession>A0A1G4IK08</accession>
<sequence>MYPSLFKKRPRDDDAKSISLSFPPAVVEHYPSKLSFPVIIDANFPAQEYCSRGASVKSSIHWGQRKLLLSEIQLLCLYARPDVSYHIVYAGSAPGTHLAYLDEMFRGRHTWELVDPGKFDRPVLEKHPNFTLRNEFFTNATAYGINARRLSNVCPALGAIYEHVAVDSADPRLKDLHQKLQTVIGTHDVARGTESIPSMYEPQRQLPVGFDLLCAVARERERPLLFISDIRSGSVNLPNFEDHVAENMKAQECWCQILQGEFSMLKFRLPYTHRGKGVGEGRKKVPSHLIGKDGTVTYLKGDLLLPIWTRPTSTEGRLVVACGAPQVSYNVQYVENQFFFFNAHLRERVHFNHLLPPDLDLDHHYDAAAEVNCLLAYLKFIDPNLRNAPADVLAREVKRVSSSITAQLRTTFQDAIRRRDALVLKHARGGNLDDEDGGESDGEEPGDSPQCAADHQRHNKNGCAGSPMEEMAKALIAAAAKERARVLWKRNVEESETDPLSGVWVTTKMKQ</sequence>
<comment type="function">
    <text evidence="6">Displays methyltransferase, positive regulation of the poly(A) polymerase and transcription elongation activities. Involved in the modification of both mRNA ends and in intermediate and late gene positive transcription elongation. At the mRNAs 5' end, methylates the ribose 2' OH group of the first transcribed nucleotide, thereby producing a 2'-O-methylpurine cap. At the 3' end, functions as a processivity factor which stimulates the activity of the viral poly(A) polymerase OPG063 that creates mRNA's poly(A) tail. In the presence of OPG102, OPG063 does not dissociate from the RNA allowing tail elongation to around 250 adenylates.</text>
</comment>
<protein>
    <recommendedName>
        <fullName evidence="3">Cap-specific mRNA (nucleoside-2'-O-)-methyltransferase</fullName>
        <ecNumber evidence="2">2.1.1.57</ecNumber>
    </recommendedName>
</protein>
<dbReference type="Gene3D" id="3.40.50.150">
    <property type="entry name" value="Vaccinia Virus protein VP39"/>
    <property type="match status" value="2"/>
</dbReference>
<dbReference type="GeneID" id="92378416"/>
<dbReference type="EMBL" id="CZPT02001923">
    <property type="protein sequence ID" value="SCU72892.1"/>
    <property type="molecule type" value="Genomic_DNA"/>
</dbReference>
<dbReference type="PROSITE" id="PS51612">
    <property type="entry name" value="SAM_MT_2O_PK"/>
    <property type="match status" value="1"/>
</dbReference>
<dbReference type="RefSeq" id="XP_067083344.1">
    <property type="nucleotide sequence ID" value="XM_067227243.1"/>
</dbReference>
<evidence type="ECO:0000256" key="5">
    <source>
        <dbReference type="ARBA" id="ARBA00022917"/>
    </source>
</evidence>
<evidence type="ECO:0000256" key="8">
    <source>
        <dbReference type="SAM" id="MobiDB-lite"/>
    </source>
</evidence>
<dbReference type="SUPFAM" id="SSF53335">
    <property type="entry name" value="S-adenosyl-L-methionine-dependent methyltransferases"/>
    <property type="match status" value="1"/>
</dbReference>
<evidence type="ECO:0000256" key="3">
    <source>
        <dbReference type="ARBA" id="ARBA00015701"/>
    </source>
</evidence>
<comment type="subcellular location">
    <subcellularLocation>
        <location evidence="1">Virion</location>
    </subcellularLocation>
</comment>
<evidence type="ECO:0000256" key="6">
    <source>
        <dbReference type="ARBA" id="ARBA00034661"/>
    </source>
</evidence>
<reference evidence="9" key="1">
    <citation type="submission" date="2016-09" db="EMBL/GenBank/DDBJ databases">
        <authorList>
            <person name="Hebert L."/>
            <person name="Moumen B."/>
        </authorList>
    </citation>
    <scope>NUCLEOTIDE SEQUENCE [LARGE SCALE GENOMIC DNA]</scope>
    <source>
        <strain evidence="9">OVI</strain>
    </source>
</reference>
<dbReference type="Proteomes" id="UP000195570">
    <property type="component" value="Unassembled WGS sequence"/>
</dbReference>
<dbReference type="GO" id="GO:0004483">
    <property type="term" value="F:methyltransferase cap1 activity"/>
    <property type="evidence" value="ECO:0007669"/>
    <property type="project" value="UniProtKB-EC"/>
</dbReference>
<dbReference type="EC" id="2.1.1.57" evidence="2"/>
<evidence type="ECO:0000256" key="7">
    <source>
        <dbReference type="ARBA" id="ARBA00046511"/>
    </source>
</evidence>
<gene>
    <name evidence="9" type="ORF">TEOVI_000447600</name>
</gene>
<proteinExistence type="predicted"/>
<dbReference type="CDD" id="cd20760">
    <property type="entry name" value="capping_2-OMTase_Mimiviridae"/>
    <property type="match status" value="1"/>
</dbReference>
<feature type="region of interest" description="Disordered" evidence="8">
    <location>
        <begin position="492"/>
        <end position="511"/>
    </location>
</feature>
<feature type="compositionally biased region" description="Acidic residues" evidence="8">
    <location>
        <begin position="432"/>
        <end position="446"/>
    </location>
</feature>
<comment type="caution">
    <text evidence="9">The sequence shown here is derived from an EMBL/GenBank/DDBJ whole genome shotgun (WGS) entry which is preliminary data.</text>
</comment>
<organism evidence="9 10">
    <name type="scientific">Trypanosoma equiperdum</name>
    <dbReference type="NCBI Taxonomy" id="5694"/>
    <lineage>
        <taxon>Eukaryota</taxon>
        <taxon>Discoba</taxon>
        <taxon>Euglenozoa</taxon>
        <taxon>Kinetoplastea</taxon>
        <taxon>Metakinetoplastina</taxon>
        <taxon>Trypanosomatida</taxon>
        <taxon>Trypanosomatidae</taxon>
        <taxon>Trypanosoma</taxon>
    </lineage>
</organism>
<keyword evidence="4" id="KW-0251">Elongation factor</keyword>
<name>A0A1G4IK08_TRYEQ</name>
<dbReference type="VEuPathDB" id="TriTrypDB:TEOVI_000447600"/>
<dbReference type="Pfam" id="PF01358">
    <property type="entry name" value="PARP_regulatory"/>
    <property type="match status" value="1"/>
</dbReference>